<evidence type="ECO:0000313" key="1">
    <source>
        <dbReference type="EMBL" id="MEQ9940279.1"/>
    </source>
</evidence>
<dbReference type="InterPro" id="IPR016873">
    <property type="entry name" value="Caps_polysacc_synth_BcbE_prd"/>
</dbReference>
<accession>A0ABV1PGK9</accession>
<dbReference type="Proteomes" id="UP001463408">
    <property type="component" value="Unassembled WGS sequence"/>
</dbReference>
<keyword evidence="2" id="KW-1185">Reference proteome</keyword>
<dbReference type="RefSeq" id="WP_273856123.1">
    <property type="nucleotide sequence ID" value="NZ_JAQRNC010000005.1"/>
</dbReference>
<evidence type="ECO:0000313" key="2">
    <source>
        <dbReference type="Proteomes" id="UP001463408"/>
    </source>
</evidence>
<gene>
    <name evidence="1" type="ORF">ABRQ07_22180</name>
</gene>
<dbReference type="EMBL" id="JBEHEF010000034">
    <property type="protein sequence ID" value="MEQ9940279.1"/>
    <property type="molecule type" value="Genomic_DNA"/>
</dbReference>
<dbReference type="SUPFAM" id="SSF53448">
    <property type="entry name" value="Nucleotide-diphospho-sugar transferases"/>
    <property type="match status" value="1"/>
</dbReference>
<protein>
    <submittedName>
        <fullName evidence="1">Glycosyltransferase family 2 protein</fullName>
    </submittedName>
</protein>
<name>A0ABV1PGK9_9GAMM</name>
<dbReference type="InterPro" id="IPR029044">
    <property type="entry name" value="Nucleotide-diphossugar_trans"/>
</dbReference>
<reference evidence="1 2" key="1">
    <citation type="submission" date="2024-06" db="EMBL/GenBank/DDBJ databases">
        <title>Pangenomics to understand the prophage dynamics in the radiating lineages of P. brasiliense.</title>
        <authorList>
            <person name="Pardeshi L.A."/>
            <person name="Van Duivenbode I."/>
            <person name="Jonkheer E.M."/>
            <person name="Pel M.J.C."/>
            <person name="Kupczok A."/>
            <person name="De Ridder D."/>
            <person name="Smit S."/>
            <person name="Van Der Lee T.J."/>
        </authorList>
    </citation>
    <scope>NUCLEOTIDE SEQUENCE [LARGE SCALE GENOMIC DNA]</scope>
    <source>
        <strain evidence="1 2">PD 8607</strain>
    </source>
</reference>
<dbReference type="PIRSF" id="PIRSF028162">
    <property type="entry name" value="BcbE_prd"/>
    <property type="match status" value="1"/>
</dbReference>
<dbReference type="CDD" id="cd04183">
    <property type="entry name" value="GT2_BcE_like"/>
    <property type="match status" value="1"/>
</dbReference>
<proteinExistence type="predicted"/>
<dbReference type="Gene3D" id="3.90.550.10">
    <property type="entry name" value="Spore Coat Polysaccharide Biosynthesis Protein SpsA, Chain A"/>
    <property type="match status" value="1"/>
</dbReference>
<organism evidence="1 2">
    <name type="scientific">Pectobacterium polonicum</name>
    <dbReference type="NCBI Taxonomy" id="2485124"/>
    <lineage>
        <taxon>Bacteria</taxon>
        <taxon>Pseudomonadati</taxon>
        <taxon>Pseudomonadota</taxon>
        <taxon>Gammaproteobacteria</taxon>
        <taxon>Enterobacterales</taxon>
        <taxon>Pectobacteriaceae</taxon>
        <taxon>Pectobacterium</taxon>
    </lineage>
</organism>
<comment type="caution">
    <text evidence="1">The sequence shown here is derived from an EMBL/GenBank/DDBJ whole genome shotgun (WGS) entry which is preliminary data.</text>
</comment>
<sequence>MNIMFMMGIPNIDTNKEKYPLYLTELSEGTILEQQIKYTQKIQPRQLLFCVKDTEIKQFHTDAVIQQIEPTAKIIPIHAQTKGAICTALLGVEFIDSDQELILMAIDDFMENDSGKVIEEFRKVGADAGVVSFNSVHPRYSFAKLDEEGTPIEFSEKHPISKNALVSFYYFKHGSDFVECAKEVIRKDNAVNGNFYISQTLNEMILKQKKISIHKINNEKFHPLKTEAQLAEYIYEYKEKKASK</sequence>